<dbReference type="AlphaFoldDB" id="A0A9E5MMN4"/>
<keyword evidence="2" id="KW-1185">Reference proteome</keyword>
<protein>
    <submittedName>
        <fullName evidence="1">Uncharacterized protein</fullName>
    </submittedName>
</protein>
<name>A0A9E5MMN4_9GAMM</name>
<dbReference type="Proteomes" id="UP000787472">
    <property type="component" value="Unassembled WGS sequence"/>
</dbReference>
<dbReference type="Pfam" id="PF20292">
    <property type="entry name" value="MC7"/>
    <property type="match status" value="1"/>
</dbReference>
<dbReference type="InterPro" id="IPR046900">
    <property type="entry name" value="ABC-3C_MC7"/>
</dbReference>
<dbReference type="RefSeq" id="WP_167189000.1">
    <property type="nucleotide sequence ID" value="NZ_JAAONZ010000014.1"/>
</dbReference>
<proteinExistence type="predicted"/>
<evidence type="ECO:0000313" key="1">
    <source>
        <dbReference type="EMBL" id="NHO67041.1"/>
    </source>
</evidence>
<accession>A0A9E5MMN4</accession>
<evidence type="ECO:0000313" key="2">
    <source>
        <dbReference type="Proteomes" id="UP000787472"/>
    </source>
</evidence>
<reference evidence="1" key="1">
    <citation type="submission" date="2020-03" db="EMBL/GenBank/DDBJ databases">
        <authorList>
            <person name="Guo F."/>
        </authorList>
    </citation>
    <scope>NUCLEOTIDE SEQUENCE</scope>
    <source>
        <strain evidence="1">JCM 30134</strain>
    </source>
</reference>
<comment type="caution">
    <text evidence="1">The sequence shown here is derived from an EMBL/GenBank/DDBJ whole genome shotgun (WGS) entry which is preliminary data.</text>
</comment>
<organism evidence="1 2">
    <name type="scientific">Pseudomaricurvus hydrocarbonicus</name>
    <dbReference type="NCBI Taxonomy" id="1470433"/>
    <lineage>
        <taxon>Bacteria</taxon>
        <taxon>Pseudomonadati</taxon>
        <taxon>Pseudomonadota</taxon>
        <taxon>Gammaproteobacteria</taxon>
        <taxon>Cellvibrionales</taxon>
        <taxon>Cellvibrionaceae</taxon>
        <taxon>Pseudomaricurvus</taxon>
    </lineage>
</organism>
<dbReference type="EMBL" id="JAAONZ010000014">
    <property type="protein sequence ID" value="NHO67041.1"/>
    <property type="molecule type" value="Genomic_DNA"/>
</dbReference>
<sequence length="71" mass="7898">MLVPSKTISIEESSLYNACQLLGILDSPVELVELYQTNKKMFSDLSSYIDALDMLYVLGKIDIKEGVVQLA</sequence>
<gene>
    <name evidence="1" type="ORF">G8770_15940</name>
</gene>